<dbReference type="AlphaFoldDB" id="A0A162M1A9"/>
<evidence type="ECO:0000313" key="4">
    <source>
        <dbReference type="Proteomes" id="UP000075787"/>
    </source>
</evidence>
<comment type="caution">
    <text evidence="1">Lacks conserved residue(s) required for the propagation of feature annotation.</text>
</comment>
<dbReference type="InterPro" id="IPR003744">
    <property type="entry name" value="YhhQ"/>
</dbReference>
<dbReference type="HAMAP" id="MF_02088">
    <property type="entry name" value="Q_prec_transport"/>
    <property type="match status" value="1"/>
</dbReference>
<feature type="transmembrane region" description="Helical" evidence="1">
    <location>
        <begin position="63"/>
        <end position="79"/>
    </location>
</feature>
<comment type="caution">
    <text evidence="3">The sequence shown here is derived from an EMBL/GenBank/DDBJ whole genome shotgun (WGS) entry which is preliminary data.</text>
</comment>
<reference evidence="2 5" key="2">
    <citation type="journal article" date="2018" name="Nat. Biotechnol.">
        <title>A standardized bacterial taxonomy based on genome phylogeny substantially revises the tree of life.</title>
        <authorList>
            <person name="Parks D.H."/>
            <person name="Chuvochina M."/>
            <person name="Waite D.W."/>
            <person name="Rinke C."/>
            <person name="Skarshewski A."/>
            <person name="Chaumeil P.A."/>
            <person name="Hugenholtz P."/>
        </authorList>
    </citation>
    <scope>NUCLEOTIDE SEQUENCE [LARGE SCALE GENOMIC DNA]</scope>
    <source>
        <strain evidence="2">UBA8739</strain>
    </source>
</reference>
<dbReference type="EMBL" id="DMAI01000217">
    <property type="protein sequence ID" value="HAE48499.1"/>
    <property type="molecule type" value="Genomic_DNA"/>
</dbReference>
<dbReference type="OrthoDB" id="7065604at2"/>
<keyword evidence="1" id="KW-1133">Transmembrane helix</keyword>
<keyword evidence="1" id="KW-0813">Transport</keyword>
<keyword evidence="1" id="KW-0472">Membrane</keyword>
<evidence type="ECO:0000313" key="2">
    <source>
        <dbReference type="EMBL" id="HAE48499.1"/>
    </source>
</evidence>
<evidence type="ECO:0000313" key="3">
    <source>
        <dbReference type="EMBL" id="KYO57780.1"/>
    </source>
</evidence>
<protein>
    <recommendedName>
        <fullName evidence="1">Probable queuosine precursor transporter</fullName>
        <shortName evidence="1">Q precursor transporter</shortName>
    </recommendedName>
</protein>
<reference evidence="3 4" key="1">
    <citation type="submission" date="2015-12" db="EMBL/GenBank/DDBJ databases">
        <title>Genome sequence of Tistrella mobilis MCCC 1A02139.</title>
        <authorList>
            <person name="Lu L."/>
            <person name="Lai Q."/>
            <person name="Shao Z."/>
            <person name="Qian P."/>
        </authorList>
    </citation>
    <scope>NUCLEOTIDE SEQUENCE [LARGE SCALE GENOMIC DNA]</scope>
    <source>
        <strain evidence="3 4">MCCC 1A02139</strain>
    </source>
</reference>
<evidence type="ECO:0000256" key="1">
    <source>
        <dbReference type="HAMAP-Rule" id="MF_02088"/>
    </source>
</evidence>
<keyword evidence="1" id="KW-1003">Cell membrane</keyword>
<organism evidence="3 4">
    <name type="scientific">Tistrella mobilis</name>
    <dbReference type="NCBI Taxonomy" id="171437"/>
    <lineage>
        <taxon>Bacteria</taxon>
        <taxon>Pseudomonadati</taxon>
        <taxon>Pseudomonadota</taxon>
        <taxon>Alphaproteobacteria</taxon>
        <taxon>Geminicoccales</taxon>
        <taxon>Geminicoccaceae</taxon>
        <taxon>Tistrella</taxon>
    </lineage>
</organism>
<sequence length="182" mass="20162">MAHALHRLWLPILAMTLAVVASNILVQYPINDWLTWGAFTYPAAFLVTDLTNRRYGTASARRVVYAGFAIAVVMSLWFADPRIALASGAAFLVAQLMDVTVFDRLRRRPWWQAPLISSSLASAFDTVLFFTIAFAGTGLPWISWAAGDWGVKMAMALAMLVPYRALMQILLPLPTDPVHEHG</sequence>
<dbReference type="RefSeq" id="WP_014743838.1">
    <property type="nucleotide sequence ID" value="NZ_CP121027.1"/>
</dbReference>
<dbReference type="PANTHER" id="PTHR34300:SF1">
    <property type="entry name" value="QUEUOSINE PRECURSOR TRANSPORTER"/>
    <property type="match status" value="1"/>
</dbReference>
<dbReference type="EMBL" id="LPZR01000003">
    <property type="protein sequence ID" value="KYO57780.1"/>
    <property type="molecule type" value="Genomic_DNA"/>
</dbReference>
<gene>
    <name evidence="3" type="ORF">AUP44_18685</name>
    <name evidence="2" type="ORF">DCK97_13860</name>
</gene>
<name>A0A162M1A9_9PROT</name>
<comment type="similarity">
    <text evidence="1">Belongs to the vitamin uptake transporter (VUT/ECF) (TC 2.A.88) family. Q precursor transporter subfamily.</text>
</comment>
<accession>A0A162M1A9</accession>
<dbReference type="Pfam" id="PF02592">
    <property type="entry name" value="Vut_1"/>
    <property type="match status" value="2"/>
</dbReference>
<feature type="transmembrane region" description="Helical" evidence="1">
    <location>
        <begin position="114"/>
        <end position="135"/>
    </location>
</feature>
<comment type="function">
    <text evidence="1">Involved in the import of queuosine (Q) precursors, required for Q precursor salvage.</text>
</comment>
<dbReference type="PANTHER" id="PTHR34300">
    <property type="entry name" value="QUEUOSINE PRECURSOR TRANSPORTER-RELATED"/>
    <property type="match status" value="1"/>
</dbReference>
<comment type="subcellular location">
    <subcellularLocation>
        <location evidence="1">Cell inner membrane</location>
        <topology evidence="1">Multi-pass membrane protein</topology>
    </subcellularLocation>
</comment>
<dbReference type="GO" id="GO:0005886">
    <property type="term" value="C:plasma membrane"/>
    <property type="evidence" value="ECO:0007669"/>
    <property type="project" value="UniProtKB-SubCell"/>
</dbReference>
<dbReference type="GeneID" id="97240137"/>
<evidence type="ECO:0000313" key="5">
    <source>
        <dbReference type="Proteomes" id="UP000257706"/>
    </source>
</evidence>
<dbReference type="GO" id="GO:0022857">
    <property type="term" value="F:transmembrane transporter activity"/>
    <property type="evidence" value="ECO:0007669"/>
    <property type="project" value="UniProtKB-UniRule"/>
</dbReference>
<keyword evidence="1" id="KW-0997">Cell inner membrane</keyword>
<dbReference type="Proteomes" id="UP000075787">
    <property type="component" value="Unassembled WGS sequence"/>
</dbReference>
<dbReference type="OMA" id="IWLSLFH"/>
<feature type="transmembrane region" description="Helical" evidence="1">
    <location>
        <begin position="33"/>
        <end position="51"/>
    </location>
</feature>
<dbReference type="Proteomes" id="UP000257706">
    <property type="component" value="Unassembled WGS sequence"/>
</dbReference>
<proteinExistence type="inferred from homology"/>
<keyword evidence="1" id="KW-0812">Transmembrane</keyword>